<dbReference type="AlphaFoldDB" id="A0A7G9T443"/>
<proteinExistence type="predicted"/>
<feature type="transmembrane region" description="Helical" evidence="1">
    <location>
        <begin position="260"/>
        <end position="278"/>
    </location>
</feature>
<organism evidence="2 3">
    <name type="scientific">Weissella diestrammenae</name>
    <dbReference type="NCBI Taxonomy" id="1162633"/>
    <lineage>
        <taxon>Bacteria</taxon>
        <taxon>Bacillati</taxon>
        <taxon>Bacillota</taxon>
        <taxon>Bacilli</taxon>
        <taxon>Lactobacillales</taxon>
        <taxon>Lactobacillaceae</taxon>
        <taxon>Weissella</taxon>
    </lineage>
</organism>
<name>A0A7G9T443_9LACO</name>
<protein>
    <submittedName>
        <fullName evidence="2">PTS mannose/fructose/sorbose transporter family subunit IID</fullName>
    </submittedName>
</protein>
<dbReference type="GO" id="GO:0005886">
    <property type="term" value="C:plasma membrane"/>
    <property type="evidence" value="ECO:0007669"/>
    <property type="project" value="TreeGrafter"/>
</dbReference>
<dbReference type="PANTHER" id="PTHR32502">
    <property type="entry name" value="N-ACETYLGALACTOSAMINE PERMEASE II COMPONENT-RELATED"/>
    <property type="match status" value="1"/>
</dbReference>
<evidence type="ECO:0000313" key="3">
    <source>
        <dbReference type="Proteomes" id="UP000515800"/>
    </source>
</evidence>
<dbReference type="Proteomes" id="UP000515800">
    <property type="component" value="Chromosome"/>
</dbReference>
<dbReference type="InterPro" id="IPR004704">
    <property type="entry name" value="PTS_IID_man"/>
</dbReference>
<sequence>MTEERISLTKSDRLAVAWRSTFLQGSWNYERMQNLGFAYAMIPAIKRLYKSKEDRAAALTRHLEFFNTHPYLASPILGVTLALEEERANGAAIDDTAVQGVKIGMMGPLAGIGDPVFWFTVRPILGALGASLAIAGNIMGPIIFFVVWNILRWGFLWYTQEFGYKAGSEITKDLSGGLLKDITKGASILGMFILAVLVERWVNVKFVLELPAKKLAEGAYINFPKGDVSGAKLQEILGQQAGGLSLTKEVPNTLQANLDSLVPGLMGLLLTFLCMYLLKKKVSPIILIVGLFVVGVVLHVLHIM</sequence>
<evidence type="ECO:0000313" key="2">
    <source>
        <dbReference type="EMBL" id="QNN74868.1"/>
    </source>
</evidence>
<keyword evidence="1" id="KW-1133">Transmembrane helix</keyword>
<dbReference type="Pfam" id="PF03613">
    <property type="entry name" value="EIID-AGA"/>
    <property type="match status" value="1"/>
</dbReference>
<dbReference type="PROSITE" id="PS51108">
    <property type="entry name" value="PTS_EIID"/>
    <property type="match status" value="1"/>
</dbReference>
<evidence type="ECO:0000256" key="1">
    <source>
        <dbReference type="SAM" id="Phobius"/>
    </source>
</evidence>
<reference evidence="2 3" key="1">
    <citation type="submission" date="2020-08" db="EMBL/GenBank/DDBJ databases">
        <title>Genome sequence of Weissella diestrammenae KACC 16890T.</title>
        <authorList>
            <person name="Hyun D.-W."/>
            <person name="Bae J.-W."/>
        </authorList>
    </citation>
    <scope>NUCLEOTIDE SEQUENCE [LARGE SCALE GENOMIC DNA]</scope>
    <source>
        <strain evidence="2 3">KACC 16890</strain>
    </source>
</reference>
<feature type="transmembrane region" description="Helical" evidence="1">
    <location>
        <begin position="285"/>
        <end position="303"/>
    </location>
</feature>
<gene>
    <name evidence="2" type="ORF">H9L19_05570</name>
</gene>
<dbReference type="EMBL" id="CP060724">
    <property type="protein sequence ID" value="QNN74868.1"/>
    <property type="molecule type" value="Genomic_DNA"/>
</dbReference>
<dbReference type="RefSeq" id="WP_187528703.1">
    <property type="nucleotide sequence ID" value="NZ_CP060724.1"/>
</dbReference>
<dbReference type="InterPro" id="IPR050303">
    <property type="entry name" value="GatZ_KbaZ_carbometab"/>
</dbReference>
<keyword evidence="1" id="KW-0812">Transmembrane</keyword>
<accession>A0A7G9T443</accession>
<keyword evidence="3" id="KW-1185">Reference proteome</keyword>
<dbReference type="KEGG" id="wdi:H9L19_05570"/>
<dbReference type="GO" id="GO:0009401">
    <property type="term" value="P:phosphoenolpyruvate-dependent sugar phosphotransferase system"/>
    <property type="evidence" value="ECO:0007669"/>
    <property type="project" value="InterPro"/>
</dbReference>
<keyword evidence="1" id="KW-0472">Membrane</keyword>
<feature type="transmembrane region" description="Helical" evidence="1">
    <location>
        <begin position="124"/>
        <end position="151"/>
    </location>
</feature>
<dbReference type="PANTHER" id="PTHR32502:SF27">
    <property type="entry name" value="PTS SYSTEM, MANNOSE-SPECIFIC IID COMPONENT"/>
    <property type="match status" value="1"/>
</dbReference>